<reference evidence="2" key="1">
    <citation type="journal article" date="2020" name="Stud. Mycol.">
        <title>101 Dothideomycetes genomes: a test case for predicting lifestyles and emergence of pathogens.</title>
        <authorList>
            <person name="Haridas S."/>
            <person name="Albert R."/>
            <person name="Binder M."/>
            <person name="Bloem J."/>
            <person name="Labutti K."/>
            <person name="Salamov A."/>
            <person name="Andreopoulos B."/>
            <person name="Baker S."/>
            <person name="Barry K."/>
            <person name="Bills G."/>
            <person name="Bluhm B."/>
            <person name="Cannon C."/>
            <person name="Castanera R."/>
            <person name="Culley D."/>
            <person name="Daum C."/>
            <person name="Ezra D."/>
            <person name="Gonzalez J."/>
            <person name="Henrissat B."/>
            <person name="Kuo A."/>
            <person name="Liang C."/>
            <person name="Lipzen A."/>
            <person name="Lutzoni F."/>
            <person name="Magnuson J."/>
            <person name="Mondo S."/>
            <person name="Nolan M."/>
            <person name="Ohm R."/>
            <person name="Pangilinan J."/>
            <person name="Park H.-J."/>
            <person name="Ramirez L."/>
            <person name="Alfaro M."/>
            <person name="Sun H."/>
            <person name="Tritt A."/>
            <person name="Yoshinaga Y."/>
            <person name="Zwiers L.-H."/>
            <person name="Turgeon B."/>
            <person name="Goodwin S."/>
            <person name="Spatafora J."/>
            <person name="Crous P."/>
            <person name="Grigoriev I."/>
        </authorList>
    </citation>
    <scope>NUCLEOTIDE SEQUENCE</scope>
    <source>
        <strain evidence="2">CBS 175.79</strain>
    </source>
</reference>
<feature type="compositionally biased region" description="Low complexity" evidence="1">
    <location>
        <begin position="28"/>
        <end position="40"/>
    </location>
</feature>
<accession>A0A6A5Y8Z1</accession>
<dbReference type="EMBL" id="ML978066">
    <property type="protein sequence ID" value="KAF2021221.1"/>
    <property type="molecule type" value="Genomic_DNA"/>
</dbReference>
<feature type="compositionally biased region" description="Polar residues" evidence="1">
    <location>
        <begin position="362"/>
        <end position="380"/>
    </location>
</feature>
<evidence type="ECO:0000256" key="1">
    <source>
        <dbReference type="SAM" id="MobiDB-lite"/>
    </source>
</evidence>
<feature type="region of interest" description="Disordered" evidence="1">
    <location>
        <begin position="144"/>
        <end position="169"/>
    </location>
</feature>
<sequence length="461" mass="49379">MVDVAVSAQLQQWSFEKPSLTRPDRSDSSASSPDPYNNDPETLRIDTSVGNKSTSASSKETVSFQERYLSSEEDLSPMEGTSDIDSDYGDDVSIHNDDNKENCFSARKMSMSRFEKGKSCDMAVLISYVSAGRPKVINLANVSSPVQEQEQPQPQPQSQPQAQPPQRSASLAQLPFAAINKLRKAEPSRLSMAATPSASRTASPAPSSKESRRPSTGHQTSSRNTSSFNVSDSSSFSARSTRSISPAASELSIRPVSAMPAIQPRSSLYISSSASVRASTMPFPPLTPQTPGTHAFLSSDPYENSTTSSASPIIKSAPHKRLRSISQKLSLAKIAITPSTKKWDTRVNGKPGMPPTPASPFTPVTPQTAPLPGSFSSSGNRLRRHSRISRPSSVRGPSPEIPAMPTAVTSSPGKNASKMVARGAGERAPTIELPPFPEASDPMASIKGPRIRKRKSLMDLL</sequence>
<dbReference type="GeneID" id="54288919"/>
<feature type="compositionally biased region" description="Polar residues" evidence="1">
    <location>
        <begin position="48"/>
        <end position="64"/>
    </location>
</feature>
<evidence type="ECO:0000313" key="3">
    <source>
        <dbReference type="Proteomes" id="UP000799778"/>
    </source>
</evidence>
<name>A0A6A5Y8Z1_9PLEO</name>
<feature type="compositionally biased region" description="Low complexity" evidence="1">
    <location>
        <begin position="220"/>
        <end position="245"/>
    </location>
</feature>
<feature type="compositionally biased region" description="Low complexity" evidence="1">
    <location>
        <begin position="193"/>
        <end position="208"/>
    </location>
</feature>
<feature type="region of interest" description="Disordered" evidence="1">
    <location>
        <begin position="342"/>
        <end position="461"/>
    </location>
</feature>
<organism evidence="2 3">
    <name type="scientific">Aaosphaeria arxii CBS 175.79</name>
    <dbReference type="NCBI Taxonomy" id="1450172"/>
    <lineage>
        <taxon>Eukaryota</taxon>
        <taxon>Fungi</taxon>
        <taxon>Dikarya</taxon>
        <taxon>Ascomycota</taxon>
        <taxon>Pezizomycotina</taxon>
        <taxon>Dothideomycetes</taxon>
        <taxon>Pleosporomycetidae</taxon>
        <taxon>Pleosporales</taxon>
        <taxon>Pleosporales incertae sedis</taxon>
        <taxon>Aaosphaeria</taxon>
    </lineage>
</organism>
<evidence type="ECO:0000313" key="2">
    <source>
        <dbReference type="EMBL" id="KAF2021221.1"/>
    </source>
</evidence>
<dbReference type="AlphaFoldDB" id="A0A6A5Y8Z1"/>
<proteinExistence type="predicted"/>
<keyword evidence="3" id="KW-1185">Reference proteome</keyword>
<feature type="region of interest" description="Disordered" evidence="1">
    <location>
        <begin position="12"/>
        <end position="98"/>
    </location>
</feature>
<dbReference type="RefSeq" id="XP_033389560.1">
    <property type="nucleotide sequence ID" value="XM_033531522.1"/>
</dbReference>
<dbReference type="OrthoDB" id="3926619at2759"/>
<feature type="compositionally biased region" description="Acidic residues" evidence="1">
    <location>
        <begin position="71"/>
        <end position="90"/>
    </location>
</feature>
<dbReference type="Proteomes" id="UP000799778">
    <property type="component" value="Unassembled WGS sequence"/>
</dbReference>
<protein>
    <submittedName>
        <fullName evidence="2">Uncharacterized protein</fullName>
    </submittedName>
</protein>
<feature type="region of interest" description="Disordered" evidence="1">
    <location>
        <begin position="186"/>
        <end position="248"/>
    </location>
</feature>
<gene>
    <name evidence="2" type="ORF">BU24DRAFT_457220</name>
</gene>